<dbReference type="CDD" id="cd06222">
    <property type="entry name" value="RNase_H_like"/>
    <property type="match status" value="1"/>
</dbReference>
<reference evidence="3" key="3">
    <citation type="journal article" date="2017" name="Nature">
        <title>Genome sequence of the progenitor of the wheat D genome Aegilops tauschii.</title>
        <authorList>
            <person name="Luo M.C."/>
            <person name="Gu Y.Q."/>
            <person name="Puiu D."/>
            <person name="Wang H."/>
            <person name="Twardziok S.O."/>
            <person name="Deal K.R."/>
            <person name="Huo N."/>
            <person name="Zhu T."/>
            <person name="Wang L."/>
            <person name="Wang Y."/>
            <person name="McGuire P.E."/>
            <person name="Liu S."/>
            <person name="Long H."/>
            <person name="Ramasamy R.K."/>
            <person name="Rodriguez J.C."/>
            <person name="Van S.L."/>
            <person name="Yuan L."/>
            <person name="Wang Z."/>
            <person name="Xia Z."/>
            <person name="Xiao L."/>
            <person name="Anderson O.D."/>
            <person name="Ouyang S."/>
            <person name="Liang Y."/>
            <person name="Zimin A.V."/>
            <person name="Pertea G."/>
            <person name="Qi P."/>
            <person name="Bennetzen J.L."/>
            <person name="Dai X."/>
            <person name="Dawson M.W."/>
            <person name="Muller H.G."/>
            <person name="Kugler K."/>
            <person name="Rivarola-Duarte L."/>
            <person name="Spannagl M."/>
            <person name="Mayer K.F.X."/>
            <person name="Lu F.H."/>
            <person name="Bevan M.W."/>
            <person name="Leroy P."/>
            <person name="Li P."/>
            <person name="You F.M."/>
            <person name="Sun Q."/>
            <person name="Liu Z."/>
            <person name="Lyons E."/>
            <person name="Wicker T."/>
            <person name="Salzberg S.L."/>
            <person name="Devos K.M."/>
            <person name="Dvorak J."/>
        </authorList>
    </citation>
    <scope>NUCLEOTIDE SEQUENCE [LARGE SCALE GENOMIC DNA]</scope>
    <source>
        <strain evidence="3">cv. AL8/78</strain>
    </source>
</reference>
<dbReference type="SUPFAM" id="SSF53098">
    <property type="entry name" value="Ribonuclease H-like"/>
    <property type="match status" value="1"/>
</dbReference>
<dbReference type="Pfam" id="PF13456">
    <property type="entry name" value="RVT_3"/>
    <property type="match status" value="1"/>
</dbReference>
<keyword evidence="4" id="KW-1185">Reference proteome</keyword>
<dbReference type="EnsemblPlants" id="AET3Gv20495400.1">
    <property type="protein sequence ID" value="AET3Gv20495400.1"/>
    <property type="gene ID" value="AET3Gv20495400"/>
</dbReference>
<proteinExistence type="predicted"/>
<evidence type="ECO:0000259" key="1">
    <source>
        <dbReference type="Pfam" id="PF13456"/>
    </source>
</evidence>
<protein>
    <recommendedName>
        <fullName evidence="5">Reverse transcriptase zinc-binding domain-containing protein</fullName>
    </recommendedName>
</protein>
<dbReference type="PANTHER" id="PTHR47074:SF47">
    <property type="entry name" value="RNASE H TYPE-1 DOMAIN-CONTAINING PROTEIN"/>
    <property type="match status" value="1"/>
</dbReference>
<reference evidence="3" key="5">
    <citation type="journal article" date="2021" name="G3 (Bethesda)">
        <title>Aegilops tauschii genome assembly Aet v5.0 features greater sequence contiguity and improved annotation.</title>
        <authorList>
            <person name="Wang L."/>
            <person name="Zhu T."/>
            <person name="Rodriguez J.C."/>
            <person name="Deal K.R."/>
            <person name="Dubcovsky J."/>
            <person name="McGuire P.E."/>
            <person name="Lux T."/>
            <person name="Spannagl M."/>
            <person name="Mayer K.F.X."/>
            <person name="Baldrich P."/>
            <person name="Meyers B.C."/>
            <person name="Huo N."/>
            <person name="Gu Y.Q."/>
            <person name="Zhou H."/>
            <person name="Devos K.M."/>
            <person name="Bennetzen J.L."/>
            <person name="Unver T."/>
            <person name="Budak H."/>
            <person name="Gulick P.J."/>
            <person name="Galiba G."/>
            <person name="Kalapos B."/>
            <person name="Nelson D.R."/>
            <person name="Li P."/>
            <person name="You F.M."/>
            <person name="Luo M.C."/>
            <person name="Dvorak J."/>
        </authorList>
    </citation>
    <scope>NUCLEOTIDE SEQUENCE [LARGE SCALE GENOMIC DNA]</scope>
    <source>
        <strain evidence="3">cv. AL8/78</strain>
    </source>
</reference>
<dbReference type="InterPro" id="IPR044730">
    <property type="entry name" value="RNase_H-like_dom_plant"/>
</dbReference>
<reference evidence="3" key="4">
    <citation type="submission" date="2019-03" db="UniProtKB">
        <authorList>
            <consortium name="EnsemblPlants"/>
        </authorList>
    </citation>
    <scope>IDENTIFICATION</scope>
</reference>
<feature type="domain" description="Reverse transcriptase zinc-binding" evidence="2">
    <location>
        <begin position="192"/>
        <end position="272"/>
    </location>
</feature>
<dbReference type="STRING" id="200361.A0A453EWI8"/>
<dbReference type="Gene3D" id="3.30.420.10">
    <property type="entry name" value="Ribonuclease H-like superfamily/Ribonuclease H"/>
    <property type="match status" value="1"/>
</dbReference>
<evidence type="ECO:0000313" key="3">
    <source>
        <dbReference type="EnsemblPlants" id="AET3Gv20495400.1"/>
    </source>
</evidence>
<dbReference type="GO" id="GO:0004523">
    <property type="term" value="F:RNA-DNA hybrid ribonuclease activity"/>
    <property type="evidence" value="ECO:0007669"/>
    <property type="project" value="InterPro"/>
</dbReference>
<reference evidence="4" key="1">
    <citation type="journal article" date="2014" name="Science">
        <title>Ancient hybridizations among the ancestral genomes of bread wheat.</title>
        <authorList>
            <consortium name="International Wheat Genome Sequencing Consortium,"/>
            <person name="Marcussen T."/>
            <person name="Sandve S.R."/>
            <person name="Heier L."/>
            <person name="Spannagl M."/>
            <person name="Pfeifer M."/>
            <person name="Jakobsen K.S."/>
            <person name="Wulff B.B."/>
            <person name="Steuernagel B."/>
            <person name="Mayer K.F."/>
            <person name="Olsen O.A."/>
        </authorList>
    </citation>
    <scope>NUCLEOTIDE SEQUENCE [LARGE SCALE GENOMIC DNA]</scope>
    <source>
        <strain evidence="4">cv. AL8/78</strain>
    </source>
</reference>
<accession>A0A453EWI8</accession>
<dbReference type="InterPro" id="IPR026960">
    <property type="entry name" value="RVT-Znf"/>
</dbReference>
<sequence>MAWWKMCVPKNQGGMGFRDIHCFNLALLAKQAWRLIDNPDSLCATILRAKYYPDGDLLKSKSKRGASFTWQSIMAGITTLKRGYIWRVGNGHNINIWKDAWIPNCVTRKIVTPRGSHLLSKVSDLIDPASNNWDEELIRQTMWPIDAQRILSIPLSQYDMTDFIAWSYTKNGIFSVRSAYSVEWNYQYESRLKYSNGMGRSIPNPIWCQIWKLACPAKVKKIIWRTLHGTLPCRVTLANRHMKVSPSCPTCSRGLEDTKHMLFLCSKAKEVWKRLGMDVIIGKACEVDLAGEAILEYLLLLPDQDLSIMGYQNVREMIAISAWYLWWERRKLVHKELTQNANQIAMGIIALTSNFVNASSPKATMKKGGWYCPPRGFVKLNVDASFDHDMLKGTMGAVLRDHKGRFIAGGNGKIDYCADVLMAEALALKFGLTMAQRMGCNRLIINSDNMEVVETMQEGGQSTGAAAAVFEDCYHYACDFVTTRFEHC</sequence>
<name>A0A453EWI8_AEGTS</name>
<dbReference type="InterPro" id="IPR012337">
    <property type="entry name" value="RNaseH-like_sf"/>
</dbReference>
<reference evidence="4" key="2">
    <citation type="journal article" date="2017" name="Nat. Plants">
        <title>The Aegilops tauschii genome reveals multiple impacts of transposons.</title>
        <authorList>
            <person name="Zhao G."/>
            <person name="Zou C."/>
            <person name="Li K."/>
            <person name="Wang K."/>
            <person name="Li T."/>
            <person name="Gao L."/>
            <person name="Zhang X."/>
            <person name="Wang H."/>
            <person name="Yang Z."/>
            <person name="Liu X."/>
            <person name="Jiang W."/>
            <person name="Mao L."/>
            <person name="Kong X."/>
            <person name="Jiao Y."/>
            <person name="Jia J."/>
        </authorList>
    </citation>
    <scope>NUCLEOTIDE SEQUENCE [LARGE SCALE GENOMIC DNA]</scope>
    <source>
        <strain evidence="4">cv. AL8/78</strain>
    </source>
</reference>
<evidence type="ECO:0000313" key="4">
    <source>
        <dbReference type="Proteomes" id="UP000015105"/>
    </source>
</evidence>
<feature type="domain" description="RNase H type-1" evidence="1">
    <location>
        <begin position="381"/>
        <end position="487"/>
    </location>
</feature>
<evidence type="ECO:0008006" key="5">
    <source>
        <dbReference type="Google" id="ProtNLM"/>
    </source>
</evidence>
<dbReference type="GO" id="GO:0003676">
    <property type="term" value="F:nucleic acid binding"/>
    <property type="evidence" value="ECO:0007669"/>
    <property type="project" value="InterPro"/>
</dbReference>
<dbReference type="AlphaFoldDB" id="A0A453EWI8"/>
<dbReference type="Gramene" id="AET3Gv20495400.1">
    <property type="protein sequence ID" value="AET3Gv20495400.1"/>
    <property type="gene ID" value="AET3Gv20495400"/>
</dbReference>
<evidence type="ECO:0000259" key="2">
    <source>
        <dbReference type="Pfam" id="PF13966"/>
    </source>
</evidence>
<dbReference type="InterPro" id="IPR036397">
    <property type="entry name" value="RNaseH_sf"/>
</dbReference>
<dbReference type="Pfam" id="PF13966">
    <property type="entry name" value="zf-RVT"/>
    <property type="match status" value="1"/>
</dbReference>
<dbReference type="InterPro" id="IPR002156">
    <property type="entry name" value="RNaseH_domain"/>
</dbReference>
<dbReference type="PANTHER" id="PTHR47074">
    <property type="entry name" value="BNAC02G40300D PROTEIN"/>
    <property type="match status" value="1"/>
</dbReference>
<dbReference type="InterPro" id="IPR052929">
    <property type="entry name" value="RNase_H-like_EbsB-rel"/>
</dbReference>
<dbReference type="Proteomes" id="UP000015105">
    <property type="component" value="Chromosome 3D"/>
</dbReference>
<organism evidence="3 4">
    <name type="scientific">Aegilops tauschii subsp. strangulata</name>
    <name type="common">Goatgrass</name>
    <dbReference type="NCBI Taxonomy" id="200361"/>
    <lineage>
        <taxon>Eukaryota</taxon>
        <taxon>Viridiplantae</taxon>
        <taxon>Streptophyta</taxon>
        <taxon>Embryophyta</taxon>
        <taxon>Tracheophyta</taxon>
        <taxon>Spermatophyta</taxon>
        <taxon>Magnoliopsida</taxon>
        <taxon>Liliopsida</taxon>
        <taxon>Poales</taxon>
        <taxon>Poaceae</taxon>
        <taxon>BOP clade</taxon>
        <taxon>Pooideae</taxon>
        <taxon>Triticodae</taxon>
        <taxon>Triticeae</taxon>
        <taxon>Triticinae</taxon>
        <taxon>Aegilops</taxon>
    </lineage>
</organism>